<evidence type="ECO:0000259" key="1">
    <source>
        <dbReference type="Pfam" id="PF13460"/>
    </source>
</evidence>
<reference evidence="2 3" key="1">
    <citation type="submission" date="2017-10" db="EMBL/GenBank/DDBJ databases">
        <title>Bacillus sp. nov., a halophilic bacterium isolated from a Yangshapao Lake.</title>
        <authorList>
            <person name="Wang H."/>
        </authorList>
    </citation>
    <scope>NUCLEOTIDE SEQUENCE [LARGE SCALE GENOMIC DNA]</scope>
    <source>
        <strain evidence="2 3">YSP-3</strain>
    </source>
</reference>
<dbReference type="PANTHER" id="PTHR43355:SF2">
    <property type="entry name" value="FLAVIN REDUCTASE (NADPH)"/>
    <property type="match status" value="1"/>
</dbReference>
<dbReference type="InterPro" id="IPR016040">
    <property type="entry name" value="NAD(P)-bd_dom"/>
</dbReference>
<sequence length="207" mass="22582">MNILLFGATGRTGSHLLRLAGETPHTYTVFVRSTHKLPSPLPANVRIVQGDARSIQDVRSAVSGKDGVISCLSTDKQNLLQAFTPILKEAMTEFGITRVVTIGTAGILQSRAEPHLFRFESSESRRKTTTAAEDHLAAFKILRASKLDWTIVCPTYLPEGTASGRIRAEAEVLPEGGSRITTGDTAAFVFREFFNSAFLYKRVGIAE</sequence>
<dbReference type="Gene3D" id="3.40.50.720">
    <property type="entry name" value="NAD(P)-binding Rossmann-like Domain"/>
    <property type="match status" value="1"/>
</dbReference>
<dbReference type="PANTHER" id="PTHR43355">
    <property type="entry name" value="FLAVIN REDUCTASE (NADPH)"/>
    <property type="match status" value="1"/>
</dbReference>
<evidence type="ECO:0000313" key="2">
    <source>
        <dbReference type="EMBL" id="PYZ98889.1"/>
    </source>
</evidence>
<keyword evidence="3" id="KW-1185">Reference proteome</keyword>
<comment type="caution">
    <text evidence="2">The sequence shown here is derived from an EMBL/GenBank/DDBJ whole genome shotgun (WGS) entry which is preliminary data.</text>
</comment>
<dbReference type="EMBL" id="PDOF01000001">
    <property type="protein sequence ID" value="PYZ98889.1"/>
    <property type="molecule type" value="Genomic_DNA"/>
</dbReference>
<dbReference type="RefSeq" id="WP_110519149.1">
    <property type="nucleotide sequence ID" value="NZ_PDOF01000001.1"/>
</dbReference>
<name>A0A2W0HPU5_9BACI</name>
<dbReference type="Proteomes" id="UP000248066">
    <property type="component" value="Unassembled WGS sequence"/>
</dbReference>
<feature type="domain" description="NAD(P)-binding" evidence="1">
    <location>
        <begin position="7"/>
        <end position="191"/>
    </location>
</feature>
<dbReference type="InterPro" id="IPR051606">
    <property type="entry name" value="Polyketide_Oxido-like"/>
</dbReference>
<dbReference type="GO" id="GO:0016646">
    <property type="term" value="F:oxidoreductase activity, acting on the CH-NH group of donors, NAD or NADP as acceptor"/>
    <property type="evidence" value="ECO:0007669"/>
    <property type="project" value="TreeGrafter"/>
</dbReference>
<dbReference type="SUPFAM" id="SSF51735">
    <property type="entry name" value="NAD(P)-binding Rossmann-fold domains"/>
    <property type="match status" value="1"/>
</dbReference>
<dbReference type="InterPro" id="IPR036291">
    <property type="entry name" value="NAD(P)-bd_dom_sf"/>
</dbReference>
<evidence type="ECO:0000313" key="3">
    <source>
        <dbReference type="Proteomes" id="UP000248066"/>
    </source>
</evidence>
<proteinExistence type="predicted"/>
<gene>
    <name evidence="2" type="ORF">CR205_10050</name>
</gene>
<dbReference type="Pfam" id="PF13460">
    <property type="entry name" value="NAD_binding_10"/>
    <property type="match status" value="1"/>
</dbReference>
<accession>A0A2W0HPU5</accession>
<dbReference type="OrthoDB" id="9785372at2"/>
<protein>
    <recommendedName>
        <fullName evidence="1">NAD(P)-binding domain-containing protein</fullName>
    </recommendedName>
</protein>
<dbReference type="AlphaFoldDB" id="A0A2W0HPU5"/>
<organism evidence="2 3">
    <name type="scientific">Alteribacter lacisalsi</name>
    <dbReference type="NCBI Taxonomy" id="2045244"/>
    <lineage>
        <taxon>Bacteria</taxon>
        <taxon>Bacillati</taxon>
        <taxon>Bacillota</taxon>
        <taxon>Bacilli</taxon>
        <taxon>Bacillales</taxon>
        <taxon>Bacillaceae</taxon>
        <taxon>Alteribacter</taxon>
    </lineage>
</organism>